<evidence type="ECO:0000313" key="4">
    <source>
        <dbReference type="EMBL" id="CAF1299580.1"/>
    </source>
</evidence>
<reference evidence="5" key="1">
    <citation type="submission" date="2021-02" db="EMBL/GenBank/DDBJ databases">
        <authorList>
            <person name="Nowell W R."/>
        </authorList>
    </citation>
    <scope>NUCLEOTIDE SEQUENCE</scope>
</reference>
<dbReference type="SUPFAM" id="SSF52777">
    <property type="entry name" value="CoA-dependent acyltransferases"/>
    <property type="match status" value="2"/>
</dbReference>
<gene>
    <name evidence="4" type="ORF">OVA965_LOCUS28467</name>
    <name evidence="5" type="ORF">TMI583_LOCUS29218</name>
</gene>
<dbReference type="InterPro" id="IPR009081">
    <property type="entry name" value="PP-bd_ACP"/>
</dbReference>
<dbReference type="PANTHER" id="PTHR45527:SF1">
    <property type="entry name" value="FATTY ACID SYNTHASE"/>
    <property type="match status" value="1"/>
</dbReference>
<dbReference type="PROSITE" id="PS50075">
    <property type="entry name" value="CARRIER"/>
    <property type="match status" value="1"/>
</dbReference>
<dbReference type="InterPro" id="IPR000873">
    <property type="entry name" value="AMP-dep_synth/lig_dom"/>
</dbReference>
<keyword evidence="2" id="KW-0597">Phosphoprotein</keyword>
<dbReference type="GO" id="GO:0043041">
    <property type="term" value="P:amino acid activation for nonribosomal peptide biosynthetic process"/>
    <property type="evidence" value="ECO:0007669"/>
    <property type="project" value="TreeGrafter"/>
</dbReference>
<accession>A0A8S2QIX5</accession>
<evidence type="ECO:0000256" key="2">
    <source>
        <dbReference type="ARBA" id="ARBA00022553"/>
    </source>
</evidence>
<dbReference type="PANTHER" id="PTHR45527">
    <property type="entry name" value="NONRIBOSOMAL PEPTIDE SYNTHETASE"/>
    <property type="match status" value="1"/>
</dbReference>
<dbReference type="InterPro" id="IPR001242">
    <property type="entry name" value="Condensation_dom"/>
</dbReference>
<organism evidence="5 6">
    <name type="scientific">Didymodactylos carnosus</name>
    <dbReference type="NCBI Taxonomy" id="1234261"/>
    <lineage>
        <taxon>Eukaryota</taxon>
        <taxon>Metazoa</taxon>
        <taxon>Spiralia</taxon>
        <taxon>Gnathifera</taxon>
        <taxon>Rotifera</taxon>
        <taxon>Eurotatoria</taxon>
        <taxon>Bdelloidea</taxon>
        <taxon>Philodinida</taxon>
        <taxon>Philodinidae</taxon>
        <taxon>Didymodactylos</taxon>
    </lineage>
</organism>
<dbReference type="Gene3D" id="1.10.1200.10">
    <property type="entry name" value="ACP-like"/>
    <property type="match status" value="1"/>
</dbReference>
<dbReference type="EMBL" id="CAJOBA010041022">
    <property type="protein sequence ID" value="CAF4105496.1"/>
    <property type="molecule type" value="Genomic_DNA"/>
</dbReference>
<protein>
    <recommendedName>
        <fullName evidence="3">Carrier domain-containing protein</fullName>
    </recommendedName>
</protein>
<dbReference type="SUPFAM" id="SSF56801">
    <property type="entry name" value="Acetyl-CoA synthetase-like"/>
    <property type="match status" value="1"/>
</dbReference>
<dbReference type="Proteomes" id="UP000677228">
    <property type="component" value="Unassembled WGS sequence"/>
</dbReference>
<evidence type="ECO:0000313" key="5">
    <source>
        <dbReference type="EMBL" id="CAF4105496.1"/>
    </source>
</evidence>
<sequence>MNSNFFALGGNSLLMMKLFYLYQTQNTKQMNITLLFKLATLREHIQLLNDRNNEVKEDEQEEEEWKSLNINKGFCSYAQERIWLDEQIRFDTKNDLAIYNIPNVFRVMSGTLSISRLRQSLLLVIEKHSILRTSLNYDRDEQCLRQHIEPTNNEIYSFQVSSIPSKDDFDEILLNEETNGKLFDLSMGRVFRCHLIRFCSCSSSDNDEESSRTAVDLLNDGDLIIFNFHHVAFDGSSTEIFLKDLKEAYLTNKLDTHLSLQYIDYSQYERKMSMDDARKYWQHLFDGYDEQEGQLQLPYDNKLLFSNQTLAVPFIQTTFQFESSLSGSSYLCFNNNGDMRLSDYYTPDSANSKSTIAKFDLTLYLNYDADEKRISCSFDYSRDLFEESTVAKMAEQFQVLLKQLFFASPTVFDLARQPIYELSILLPEELKLIQNMNNTYIDFTTSEEQMKCIHQQFTETANKNPQKLAVILDEQSLTYTELLVYVQHLSLSLMNDHHVVPGSIICQCVERSIEMVIGILSILTCGAVYCPLSPNDPEQRLQSLIQETHSRLVIIHTLTGDNQTTLDENDLDVLSNVQVTVEDVSYVIFTSGSTGRPKAVQICHRNVVSCLQSLVKLGVMNVNDTVLQNCPVSFDIHVQEIFGALFFGATFILLRPGGHLETTYLSTIIEQKCITYSIFVPTVIETLIEYLSLRRRFDSMKTLRTVCSIGKRSDSKNEDEMEG</sequence>
<keyword evidence="1" id="KW-0596">Phosphopantetheine</keyword>
<feature type="domain" description="Carrier" evidence="3">
    <location>
        <begin position="1"/>
        <end position="52"/>
    </location>
</feature>
<dbReference type="InterPro" id="IPR036736">
    <property type="entry name" value="ACP-like_sf"/>
</dbReference>
<evidence type="ECO:0000256" key="1">
    <source>
        <dbReference type="ARBA" id="ARBA00022450"/>
    </source>
</evidence>
<dbReference type="EMBL" id="CAJNOK010019448">
    <property type="protein sequence ID" value="CAF1299580.1"/>
    <property type="molecule type" value="Genomic_DNA"/>
</dbReference>
<evidence type="ECO:0000259" key="3">
    <source>
        <dbReference type="PROSITE" id="PS50075"/>
    </source>
</evidence>
<dbReference type="Pfam" id="PF00668">
    <property type="entry name" value="Condensation"/>
    <property type="match status" value="1"/>
</dbReference>
<dbReference type="SUPFAM" id="SSF47336">
    <property type="entry name" value="ACP-like"/>
    <property type="match status" value="1"/>
</dbReference>
<dbReference type="Gene3D" id="3.40.50.12780">
    <property type="entry name" value="N-terminal domain of ligase-like"/>
    <property type="match status" value="1"/>
</dbReference>
<dbReference type="InterPro" id="IPR042099">
    <property type="entry name" value="ANL_N_sf"/>
</dbReference>
<dbReference type="Gene3D" id="3.30.559.10">
    <property type="entry name" value="Chloramphenicol acetyltransferase-like domain"/>
    <property type="match status" value="2"/>
</dbReference>
<dbReference type="InterPro" id="IPR023213">
    <property type="entry name" value="CAT-like_dom_sf"/>
</dbReference>
<dbReference type="GO" id="GO:0031177">
    <property type="term" value="F:phosphopantetheine binding"/>
    <property type="evidence" value="ECO:0007669"/>
    <property type="project" value="TreeGrafter"/>
</dbReference>
<dbReference type="AlphaFoldDB" id="A0A8S2QIX5"/>
<dbReference type="GO" id="GO:0003824">
    <property type="term" value="F:catalytic activity"/>
    <property type="evidence" value="ECO:0007669"/>
    <property type="project" value="InterPro"/>
</dbReference>
<proteinExistence type="predicted"/>
<dbReference type="GO" id="GO:0005737">
    <property type="term" value="C:cytoplasm"/>
    <property type="evidence" value="ECO:0007669"/>
    <property type="project" value="TreeGrafter"/>
</dbReference>
<dbReference type="InterPro" id="IPR020845">
    <property type="entry name" value="AMP-binding_CS"/>
</dbReference>
<dbReference type="Pfam" id="PF00501">
    <property type="entry name" value="AMP-binding"/>
    <property type="match status" value="1"/>
</dbReference>
<dbReference type="Gene3D" id="3.30.559.30">
    <property type="entry name" value="Nonribosomal peptide synthetase, condensation domain"/>
    <property type="match status" value="2"/>
</dbReference>
<evidence type="ECO:0000313" key="6">
    <source>
        <dbReference type="Proteomes" id="UP000682733"/>
    </source>
</evidence>
<comment type="caution">
    <text evidence="5">The sequence shown here is derived from an EMBL/GenBank/DDBJ whole genome shotgun (WGS) entry which is preliminary data.</text>
</comment>
<dbReference type="GO" id="GO:0044550">
    <property type="term" value="P:secondary metabolite biosynthetic process"/>
    <property type="evidence" value="ECO:0007669"/>
    <property type="project" value="TreeGrafter"/>
</dbReference>
<name>A0A8S2QIX5_9BILA</name>
<dbReference type="Proteomes" id="UP000682733">
    <property type="component" value="Unassembled WGS sequence"/>
</dbReference>
<dbReference type="PROSITE" id="PS00455">
    <property type="entry name" value="AMP_BINDING"/>
    <property type="match status" value="1"/>
</dbReference>